<gene>
    <name evidence="2" type="ORF">KSP39_PZI001178</name>
</gene>
<comment type="caution">
    <text evidence="2">The sequence shown here is derived from an EMBL/GenBank/DDBJ whole genome shotgun (WGS) entry which is preliminary data.</text>
</comment>
<dbReference type="EMBL" id="JBBWWQ010000001">
    <property type="protein sequence ID" value="KAK8957792.1"/>
    <property type="molecule type" value="Genomic_DNA"/>
</dbReference>
<reference evidence="2 3" key="1">
    <citation type="journal article" date="2022" name="Nat. Plants">
        <title>Genomes of leafy and leafless Platanthera orchids illuminate the evolution of mycoheterotrophy.</title>
        <authorList>
            <person name="Li M.H."/>
            <person name="Liu K.W."/>
            <person name="Li Z."/>
            <person name="Lu H.C."/>
            <person name="Ye Q.L."/>
            <person name="Zhang D."/>
            <person name="Wang J.Y."/>
            <person name="Li Y.F."/>
            <person name="Zhong Z.M."/>
            <person name="Liu X."/>
            <person name="Yu X."/>
            <person name="Liu D.K."/>
            <person name="Tu X.D."/>
            <person name="Liu B."/>
            <person name="Hao Y."/>
            <person name="Liao X.Y."/>
            <person name="Jiang Y.T."/>
            <person name="Sun W.H."/>
            <person name="Chen J."/>
            <person name="Chen Y.Q."/>
            <person name="Ai Y."/>
            <person name="Zhai J.W."/>
            <person name="Wu S.S."/>
            <person name="Zhou Z."/>
            <person name="Hsiao Y.Y."/>
            <person name="Wu W.L."/>
            <person name="Chen Y.Y."/>
            <person name="Lin Y.F."/>
            <person name="Hsu J.L."/>
            <person name="Li C.Y."/>
            <person name="Wang Z.W."/>
            <person name="Zhao X."/>
            <person name="Zhong W.Y."/>
            <person name="Ma X.K."/>
            <person name="Ma L."/>
            <person name="Huang J."/>
            <person name="Chen G.Z."/>
            <person name="Huang M.Z."/>
            <person name="Huang L."/>
            <person name="Peng D.H."/>
            <person name="Luo Y.B."/>
            <person name="Zou S.Q."/>
            <person name="Chen S.P."/>
            <person name="Lan S."/>
            <person name="Tsai W.C."/>
            <person name="Van de Peer Y."/>
            <person name="Liu Z.J."/>
        </authorList>
    </citation>
    <scope>NUCLEOTIDE SEQUENCE [LARGE SCALE GENOMIC DNA]</scope>
    <source>
        <strain evidence="2">Lor287</strain>
    </source>
</reference>
<protein>
    <submittedName>
        <fullName evidence="2">Uncharacterized protein</fullName>
    </submittedName>
</protein>
<accession>A0AAP0C214</accession>
<feature type="region of interest" description="Disordered" evidence="1">
    <location>
        <begin position="54"/>
        <end position="82"/>
    </location>
</feature>
<sequence>MGSVHGGSGAVIARVRYMINIPEVSCVHGCQLENLVLMDLIRFEIGTRPLPDYKTDLSPELPDLVDDSPDESKAESRTVPVTEDEADITDDCIDDEEIGYPSDLDEGFSFEELSPLPLVNVSETIIEYDLADPFEHKFCISDLDHCTWPTLRAPPLGISPLTVRYATYPSLVMSTTVFDSDSVAIRPIIPVVSRCAYSIGLFAHVFLPPDEVSLAPPDVIILVPPDVVPLVSHTSLSFASAVVGTFARNAVLAFYFTEEEIYSFAETIAGWIDLMCSKKCRELIANSNQLFVRTVVTVYLEKMMGFNTYDQMEKGLEEQFVVLSQEILG</sequence>
<proteinExistence type="predicted"/>
<evidence type="ECO:0000313" key="3">
    <source>
        <dbReference type="Proteomes" id="UP001418222"/>
    </source>
</evidence>
<dbReference type="AlphaFoldDB" id="A0AAP0C214"/>
<dbReference type="Proteomes" id="UP001418222">
    <property type="component" value="Unassembled WGS sequence"/>
</dbReference>
<evidence type="ECO:0000313" key="2">
    <source>
        <dbReference type="EMBL" id="KAK8957792.1"/>
    </source>
</evidence>
<organism evidence="2 3">
    <name type="scientific">Platanthera zijinensis</name>
    <dbReference type="NCBI Taxonomy" id="2320716"/>
    <lineage>
        <taxon>Eukaryota</taxon>
        <taxon>Viridiplantae</taxon>
        <taxon>Streptophyta</taxon>
        <taxon>Embryophyta</taxon>
        <taxon>Tracheophyta</taxon>
        <taxon>Spermatophyta</taxon>
        <taxon>Magnoliopsida</taxon>
        <taxon>Liliopsida</taxon>
        <taxon>Asparagales</taxon>
        <taxon>Orchidaceae</taxon>
        <taxon>Orchidoideae</taxon>
        <taxon>Orchideae</taxon>
        <taxon>Orchidinae</taxon>
        <taxon>Platanthera</taxon>
    </lineage>
</organism>
<evidence type="ECO:0000256" key="1">
    <source>
        <dbReference type="SAM" id="MobiDB-lite"/>
    </source>
</evidence>
<name>A0AAP0C214_9ASPA</name>
<keyword evidence="3" id="KW-1185">Reference proteome</keyword>